<sequence>MTSVGANIPWEERVAKKQQECFQKIPPAWRIPSSFWDNFQTPLAEHKTDLVQEQAIRKSGILSDRELDITENYTVSRLLSSLARGDLTSAEVTLAYCKRAAVAQQLVNCLTETMFEEAQKRAEYLDNLRAQGQVAGPLHGLPISIKDNFHYKGTQAIIGMFSFMDEVSSESSPLVEILLKLGAVIYVKTNVPQTMMTTDSHNNVFGRTLNPRNTLLGPGGSSGGEGALIALRGSPLGVGTDIGGSVRIPALCCGTYGFRPSAARVPNGGMRVCTTSGMKFVLSCAGPLSLDLDGIETFFKTLFEVRPALYDSTILDIPWRQVSTKQKLRIGIVPESPNFPLQPPVQRTLVNAIRILKSQGHTVIPLDSEECHIMEANSVAFGTFALDPAARNLLESSGDPPVPALGHLGRQGEKLKKYLAPASDTSSLDRMGQLATLNTLKAEMREGYRKLWLTNDLDICIAPPAQSTAVEHDTFGLPPYTAFLNALDFPSCILPFGHVNAEDATGKYELKEHQVGPECEFQGLSRTLVRIHELIHHRADNFDILDGAPCSIQLFTLNMRDEECLQMAKQIDQDLKNRA</sequence>
<evidence type="ECO:0000313" key="9">
    <source>
        <dbReference type="Proteomes" id="UP001147733"/>
    </source>
</evidence>
<dbReference type="Proteomes" id="UP001147733">
    <property type="component" value="Unassembled WGS sequence"/>
</dbReference>
<dbReference type="GeneID" id="81380721"/>
<name>A0A9W9TUF5_PENCI</name>
<dbReference type="InterPro" id="IPR023631">
    <property type="entry name" value="Amidase_dom"/>
</dbReference>
<dbReference type="GO" id="GO:0004040">
    <property type="term" value="F:amidase activity"/>
    <property type="evidence" value="ECO:0007669"/>
    <property type="project" value="UniProtKB-EC"/>
</dbReference>
<feature type="active site" description="Charge relay system" evidence="5">
    <location>
        <position position="221"/>
    </location>
</feature>
<keyword evidence="9" id="KW-1185">Reference proteome</keyword>
<dbReference type="AlphaFoldDB" id="A0A9W9TUF5"/>
<comment type="catalytic activity">
    <reaction evidence="1">
        <text>a monocarboxylic acid amide + H2O = a monocarboxylate + NH4(+)</text>
        <dbReference type="Rhea" id="RHEA:12020"/>
        <dbReference type="ChEBI" id="CHEBI:15377"/>
        <dbReference type="ChEBI" id="CHEBI:28938"/>
        <dbReference type="ChEBI" id="CHEBI:35757"/>
        <dbReference type="ChEBI" id="CHEBI:83628"/>
        <dbReference type="EC" id="3.5.1.4"/>
    </reaction>
</comment>
<accession>A0A9W9TUF5</accession>
<dbReference type="PIRSF" id="PIRSF001221">
    <property type="entry name" value="Amidase_fungi"/>
    <property type="match status" value="1"/>
</dbReference>
<dbReference type="PANTHER" id="PTHR46072">
    <property type="entry name" value="AMIDASE-RELATED-RELATED"/>
    <property type="match status" value="1"/>
</dbReference>
<dbReference type="Pfam" id="PF01425">
    <property type="entry name" value="Amidase"/>
    <property type="match status" value="1"/>
</dbReference>
<dbReference type="PROSITE" id="PS00571">
    <property type="entry name" value="AMIDASES"/>
    <property type="match status" value="1"/>
</dbReference>
<proteinExistence type="inferred from homology"/>
<dbReference type="Gene3D" id="3.90.1300.10">
    <property type="entry name" value="Amidase signature (AS) domain"/>
    <property type="match status" value="1"/>
</dbReference>
<reference evidence="8" key="2">
    <citation type="journal article" date="2023" name="IMA Fungus">
        <title>Comparative genomic study of the Penicillium genus elucidates a diverse pangenome and 15 lateral gene transfer events.</title>
        <authorList>
            <person name="Petersen C."/>
            <person name="Sorensen T."/>
            <person name="Nielsen M.R."/>
            <person name="Sondergaard T.E."/>
            <person name="Sorensen J.L."/>
            <person name="Fitzpatrick D.A."/>
            <person name="Frisvad J.C."/>
            <person name="Nielsen K.L."/>
        </authorList>
    </citation>
    <scope>NUCLEOTIDE SEQUENCE</scope>
    <source>
        <strain evidence="8">IBT 23319</strain>
    </source>
</reference>
<dbReference type="PANTHER" id="PTHR46072:SF3">
    <property type="entry name" value="AMIDASE"/>
    <property type="match status" value="1"/>
</dbReference>
<feature type="binding site" evidence="6">
    <location>
        <position position="221"/>
    </location>
    <ligand>
        <name>substrate</name>
    </ligand>
</feature>
<dbReference type="EMBL" id="JAPQKT010000002">
    <property type="protein sequence ID" value="KAJ5241043.1"/>
    <property type="molecule type" value="Genomic_DNA"/>
</dbReference>
<evidence type="ECO:0000256" key="5">
    <source>
        <dbReference type="PIRSR" id="PIRSR001221-1"/>
    </source>
</evidence>
<feature type="binding site" evidence="6">
    <location>
        <begin position="242"/>
        <end position="245"/>
    </location>
    <ligand>
        <name>substrate</name>
    </ligand>
</feature>
<protein>
    <recommendedName>
        <fullName evidence="3">amidase</fullName>
        <ecNumber evidence="3">3.5.1.4</ecNumber>
    </recommendedName>
</protein>
<feature type="domain" description="Amidase" evidence="7">
    <location>
        <begin position="91"/>
        <end position="565"/>
    </location>
</feature>
<organism evidence="8 9">
    <name type="scientific">Penicillium citrinum</name>
    <dbReference type="NCBI Taxonomy" id="5077"/>
    <lineage>
        <taxon>Eukaryota</taxon>
        <taxon>Fungi</taxon>
        <taxon>Dikarya</taxon>
        <taxon>Ascomycota</taxon>
        <taxon>Pezizomycotina</taxon>
        <taxon>Eurotiomycetes</taxon>
        <taxon>Eurotiomycetidae</taxon>
        <taxon>Eurotiales</taxon>
        <taxon>Aspergillaceae</taxon>
        <taxon>Penicillium</taxon>
    </lineage>
</organism>
<gene>
    <name evidence="8" type="ORF">N7469_002634</name>
</gene>
<feature type="active site" description="Acyl-ester intermediate" evidence="5">
    <location>
        <position position="245"/>
    </location>
</feature>
<comment type="caution">
    <text evidence="8">The sequence shown here is derived from an EMBL/GenBank/DDBJ whole genome shotgun (WGS) entry which is preliminary data.</text>
</comment>
<evidence type="ECO:0000256" key="6">
    <source>
        <dbReference type="PIRSR" id="PIRSR001221-2"/>
    </source>
</evidence>
<reference evidence="8" key="1">
    <citation type="submission" date="2022-11" db="EMBL/GenBank/DDBJ databases">
        <authorList>
            <person name="Petersen C."/>
        </authorList>
    </citation>
    <scope>NUCLEOTIDE SEQUENCE</scope>
    <source>
        <strain evidence="8">IBT 23319</strain>
    </source>
</reference>
<evidence type="ECO:0000256" key="1">
    <source>
        <dbReference type="ARBA" id="ARBA00001311"/>
    </source>
</evidence>
<dbReference type="OrthoDB" id="6428749at2759"/>
<dbReference type="InterPro" id="IPR020556">
    <property type="entry name" value="Amidase_CS"/>
</dbReference>
<evidence type="ECO:0000256" key="2">
    <source>
        <dbReference type="ARBA" id="ARBA00009199"/>
    </source>
</evidence>
<feature type="active site" description="Charge relay system" evidence="5">
    <location>
        <position position="146"/>
    </location>
</feature>
<comment type="similarity">
    <text evidence="2">Belongs to the amidase family.</text>
</comment>
<evidence type="ECO:0000259" key="7">
    <source>
        <dbReference type="Pfam" id="PF01425"/>
    </source>
</evidence>
<evidence type="ECO:0000313" key="8">
    <source>
        <dbReference type="EMBL" id="KAJ5241043.1"/>
    </source>
</evidence>
<dbReference type="InterPro" id="IPR036928">
    <property type="entry name" value="AS_sf"/>
</dbReference>
<dbReference type="SUPFAM" id="SSF75304">
    <property type="entry name" value="Amidase signature (AS) enzymes"/>
    <property type="match status" value="1"/>
</dbReference>
<feature type="binding site" evidence="6">
    <location>
        <position position="195"/>
    </location>
    <ligand>
        <name>substrate</name>
    </ligand>
</feature>
<evidence type="ECO:0000256" key="4">
    <source>
        <dbReference type="ARBA" id="ARBA00022801"/>
    </source>
</evidence>
<dbReference type="RefSeq" id="XP_056504048.1">
    <property type="nucleotide sequence ID" value="XM_056641554.1"/>
</dbReference>
<keyword evidence="4" id="KW-0378">Hydrolase</keyword>
<dbReference type="EC" id="3.5.1.4" evidence="3"/>
<evidence type="ECO:0000256" key="3">
    <source>
        <dbReference type="ARBA" id="ARBA00012922"/>
    </source>
</evidence>